<accession>K4AJ77</accession>
<proteinExistence type="inferred from homology"/>
<dbReference type="PANTHER" id="PTHR47938:SF26">
    <property type="entry name" value="OS10G0578500 PROTEIN"/>
    <property type="match status" value="1"/>
</dbReference>
<evidence type="ECO:0000256" key="4">
    <source>
        <dbReference type="PROSITE-ProRule" id="PRU00708"/>
    </source>
</evidence>
<dbReference type="GO" id="GO:0003729">
    <property type="term" value="F:mRNA binding"/>
    <property type="evidence" value="ECO:0000318"/>
    <property type="project" value="GO_Central"/>
</dbReference>
<dbReference type="Pfam" id="PF01535">
    <property type="entry name" value="PPR"/>
    <property type="match status" value="2"/>
</dbReference>
<evidence type="ECO:0000256" key="1">
    <source>
        <dbReference type="ARBA" id="ARBA00007626"/>
    </source>
</evidence>
<dbReference type="Gene3D" id="1.25.40.10">
    <property type="entry name" value="Tetratricopeptide repeat domain"/>
    <property type="match status" value="4"/>
</dbReference>
<evidence type="ECO:0000256" key="3">
    <source>
        <dbReference type="ARBA" id="ARBA00022946"/>
    </source>
</evidence>
<keyword evidence="2" id="KW-0677">Repeat</keyword>
<feature type="repeat" description="PPR" evidence="4">
    <location>
        <begin position="189"/>
        <end position="223"/>
    </location>
</feature>
<evidence type="ECO:0000313" key="5">
    <source>
        <dbReference type="EnsemblPlants" id="KQK89735"/>
    </source>
</evidence>
<comment type="similarity">
    <text evidence="1">Belongs to the PPR family. P subfamily.</text>
</comment>
<organism evidence="5 6">
    <name type="scientific">Setaria italica</name>
    <name type="common">Foxtail millet</name>
    <name type="synonym">Panicum italicum</name>
    <dbReference type="NCBI Taxonomy" id="4555"/>
    <lineage>
        <taxon>Eukaryota</taxon>
        <taxon>Viridiplantae</taxon>
        <taxon>Streptophyta</taxon>
        <taxon>Embryophyta</taxon>
        <taxon>Tracheophyta</taxon>
        <taxon>Spermatophyta</taxon>
        <taxon>Magnoliopsida</taxon>
        <taxon>Liliopsida</taxon>
        <taxon>Poales</taxon>
        <taxon>Poaceae</taxon>
        <taxon>PACMAD clade</taxon>
        <taxon>Panicoideae</taxon>
        <taxon>Panicodae</taxon>
        <taxon>Paniceae</taxon>
        <taxon>Cenchrinae</taxon>
        <taxon>Setaria</taxon>
    </lineage>
</organism>
<reference evidence="5" key="2">
    <citation type="submission" date="2018-08" db="UniProtKB">
        <authorList>
            <consortium name="EnsemblPlants"/>
        </authorList>
    </citation>
    <scope>IDENTIFICATION</scope>
    <source>
        <strain evidence="5">Yugu1</strain>
    </source>
</reference>
<dbReference type="InParanoid" id="K4AJ77"/>
<keyword evidence="3" id="KW-0809">Transit peptide</keyword>
<dbReference type="PANTHER" id="PTHR47938">
    <property type="entry name" value="RESPIRATORY COMPLEX I CHAPERONE (CIA84), PUTATIVE (AFU_ORTHOLOGUE AFUA_2G06020)-RELATED"/>
    <property type="match status" value="1"/>
</dbReference>
<dbReference type="InterPro" id="IPR002885">
    <property type="entry name" value="PPR_rpt"/>
</dbReference>
<dbReference type="eggNOG" id="KOG4197">
    <property type="taxonomic scope" value="Eukaryota"/>
</dbReference>
<dbReference type="STRING" id="4555.K4AJ77"/>
<dbReference type="AlphaFoldDB" id="K4AJ77"/>
<dbReference type="PROSITE" id="PS51375">
    <property type="entry name" value="PPR"/>
    <property type="match status" value="3"/>
</dbReference>
<feature type="repeat" description="PPR" evidence="4">
    <location>
        <begin position="224"/>
        <end position="258"/>
    </location>
</feature>
<dbReference type="Pfam" id="PF13041">
    <property type="entry name" value="PPR_2"/>
    <property type="match status" value="2"/>
</dbReference>
<evidence type="ECO:0000256" key="2">
    <source>
        <dbReference type="ARBA" id="ARBA00022737"/>
    </source>
</evidence>
<dbReference type="Proteomes" id="UP000004995">
    <property type="component" value="Unassembled WGS sequence"/>
</dbReference>
<dbReference type="Gramene" id="KQK89735">
    <property type="protein sequence ID" value="KQK89735"/>
    <property type="gene ID" value="SETIT_038942mg"/>
</dbReference>
<keyword evidence="6" id="KW-1185">Reference proteome</keyword>
<name>K4AJ77_SETIT</name>
<evidence type="ECO:0008006" key="7">
    <source>
        <dbReference type="Google" id="ProtNLM"/>
    </source>
</evidence>
<sequence length="527" mass="57426">MLHAARRWTPPLPATLAAAFFSSKPQPQRPRQLLTPQLVDAVVSRCPSDGLALSFFLWCARRPGNFHPPSSFDRLLPAATRIASRLGTAHALLRELQRLGCPIKPRTFHLLATGVRSYFIEMLRQGFQPSSASLTAVLACCSKAGTMYELLQLLSFALALGCKLTSAMWTCLIASSVLAKVVDSGTAPSVVTYTPIVSGFLRAGSHRKVSELLGSMVSTSCSPDIVLYNVLMDSLANESRYDEALDIYMHIHGSQIKPDAYTLSTLAQVLCFSDIGILRRLILRPDISFDDLVACNSVLSALRKSGFPSDAIQFYLNKIVSRIKPDSYTYVGLLDSLCQLGRVYHAIDVYRAVIVSEPESNAYVHAGFLCGLAIHENYALDSVCYTIVLHGLFRAHLVEEACGLFEQMKQSGIAPNTCTYNVMLCGLCRTRDLHAVKQFITEVECTDVEIDSVLVNAIAFLMTSQHIDSAAAMIGDMLNLGIKPTTKTCSLLAQSIDYKLVLKDNTAATVESDGSESSSDLLVCSAS</sequence>
<dbReference type="OMA" id="LSPAMWT"/>
<dbReference type="EnsemblPlants" id="KQK89735">
    <property type="protein sequence ID" value="KQK89735"/>
    <property type="gene ID" value="SETIT_038942mg"/>
</dbReference>
<reference evidence="6" key="1">
    <citation type="journal article" date="2012" name="Nat. Biotechnol.">
        <title>Reference genome sequence of the model plant Setaria.</title>
        <authorList>
            <person name="Bennetzen J.L."/>
            <person name="Schmutz J."/>
            <person name="Wang H."/>
            <person name="Percifield R."/>
            <person name="Hawkins J."/>
            <person name="Pontaroli A.C."/>
            <person name="Estep M."/>
            <person name="Feng L."/>
            <person name="Vaughn J.N."/>
            <person name="Grimwood J."/>
            <person name="Jenkins J."/>
            <person name="Barry K."/>
            <person name="Lindquist E."/>
            <person name="Hellsten U."/>
            <person name="Deshpande S."/>
            <person name="Wang X."/>
            <person name="Wu X."/>
            <person name="Mitros T."/>
            <person name="Triplett J."/>
            <person name="Yang X."/>
            <person name="Ye C.Y."/>
            <person name="Mauro-Herrera M."/>
            <person name="Wang L."/>
            <person name="Li P."/>
            <person name="Sharma M."/>
            <person name="Sharma R."/>
            <person name="Ronald P.C."/>
            <person name="Panaud O."/>
            <person name="Kellogg E.A."/>
            <person name="Brutnell T.P."/>
            <person name="Doust A.N."/>
            <person name="Tuskan G.A."/>
            <person name="Rokhsar D."/>
            <person name="Devos K.M."/>
        </authorList>
    </citation>
    <scope>NUCLEOTIDE SEQUENCE [LARGE SCALE GENOMIC DNA]</scope>
    <source>
        <strain evidence="6">cv. Yugu1</strain>
    </source>
</reference>
<dbReference type="EMBL" id="AGNK02005800">
    <property type="status" value="NOT_ANNOTATED_CDS"/>
    <property type="molecule type" value="Genomic_DNA"/>
</dbReference>
<dbReference type="NCBIfam" id="TIGR00756">
    <property type="entry name" value="PPR"/>
    <property type="match status" value="4"/>
</dbReference>
<feature type="repeat" description="PPR" evidence="4">
    <location>
        <begin position="381"/>
        <end position="415"/>
    </location>
</feature>
<dbReference type="HOGENOM" id="CLU_002706_49_17_1"/>
<protein>
    <recommendedName>
        <fullName evidence="7">Pentacotripeptide-repeat region of PRORP domain-containing protein</fullName>
    </recommendedName>
</protein>
<dbReference type="InterPro" id="IPR011990">
    <property type="entry name" value="TPR-like_helical_dom_sf"/>
</dbReference>
<evidence type="ECO:0000313" key="6">
    <source>
        <dbReference type="Proteomes" id="UP000004995"/>
    </source>
</evidence>